<evidence type="ECO:0000256" key="11">
    <source>
        <dbReference type="ARBA" id="ARBA00023004"/>
    </source>
</evidence>
<comment type="similarity">
    <text evidence="3 14 15">Belongs to the HemJ family.</text>
</comment>
<evidence type="ECO:0000256" key="2">
    <source>
        <dbReference type="ARBA" id="ARBA00005073"/>
    </source>
</evidence>
<keyword evidence="17" id="KW-1185">Reference proteome</keyword>
<comment type="function">
    <text evidence="14 15">Catalyzes the oxidation of protoporphyrinogen IX to protoporphyrin IX.</text>
</comment>
<feature type="transmembrane region" description="Helical" evidence="14">
    <location>
        <begin position="65"/>
        <end position="85"/>
    </location>
</feature>
<reference evidence="16" key="1">
    <citation type="submission" date="2021-05" db="EMBL/GenBank/DDBJ databases">
        <title>Genome of Sphingobium sp. strain.</title>
        <authorList>
            <person name="Fan R."/>
        </authorList>
    </citation>
    <scope>NUCLEOTIDE SEQUENCE</scope>
    <source>
        <strain evidence="16">H33</strain>
    </source>
</reference>
<dbReference type="HAMAP" id="MF_02239">
    <property type="entry name" value="HemJ"/>
    <property type="match status" value="1"/>
</dbReference>
<evidence type="ECO:0000313" key="17">
    <source>
        <dbReference type="Proteomes" id="UP001138757"/>
    </source>
</evidence>
<comment type="subunit">
    <text evidence="14">Homodimer.</text>
</comment>
<feature type="transmembrane region" description="Helical" evidence="14">
    <location>
        <begin position="131"/>
        <end position="149"/>
    </location>
</feature>
<dbReference type="AlphaFoldDB" id="A0A9X1DER1"/>
<evidence type="ECO:0000256" key="10">
    <source>
        <dbReference type="ARBA" id="ARBA00023002"/>
    </source>
</evidence>
<sequence length="152" mass="17295">MSILPGVGFLGAAYPWIRAAHVIFVIFLMASLFMMPRFFVYHHQTAVGSPEDIAWIDREMRLKRIIMNPSLIIVWLLGLALALNVGAFSQGWFHAKLLLVIILSGFHGWMVGYAKKLAVGQRPWPEKRLRMINEVPALLVTFIIILVIVRPF</sequence>
<proteinExistence type="inferred from homology"/>
<dbReference type="PANTHER" id="PTHR40255">
    <property type="entry name" value="UPF0093 MEMBRANE PROTEIN SLR1790"/>
    <property type="match status" value="1"/>
</dbReference>
<dbReference type="RefSeq" id="WP_214624828.1">
    <property type="nucleotide sequence ID" value="NZ_JAHGAW010000011.1"/>
</dbReference>
<dbReference type="GO" id="GO:0046872">
    <property type="term" value="F:metal ion binding"/>
    <property type="evidence" value="ECO:0007669"/>
    <property type="project" value="UniProtKB-UniRule"/>
</dbReference>
<gene>
    <name evidence="16" type="ORF">KK488_16640</name>
</gene>
<keyword evidence="11 14" id="KW-0408">Iron</keyword>
<comment type="catalytic activity">
    <reaction evidence="13 14 15">
        <text>protoporphyrinogen IX + 3 A = protoporphyrin IX + 3 AH2</text>
        <dbReference type="Rhea" id="RHEA:62000"/>
        <dbReference type="ChEBI" id="CHEBI:13193"/>
        <dbReference type="ChEBI" id="CHEBI:17499"/>
        <dbReference type="ChEBI" id="CHEBI:57306"/>
        <dbReference type="ChEBI" id="CHEBI:57307"/>
    </reaction>
</comment>
<evidence type="ECO:0000256" key="7">
    <source>
        <dbReference type="ARBA" id="ARBA00022692"/>
    </source>
</evidence>
<dbReference type="PANTHER" id="PTHR40255:SF1">
    <property type="entry name" value="PROTOPORPHYRINOGEN IX OXIDASE"/>
    <property type="match status" value="1"/>
</dbReference>
<dbReference type="GO" id="GO:0070818">
    <property type="term" value="F:protoporphyrinogen oxidase activity"/>
    <property type="evidence" value="ECO:0007669"/>
    <property type="project" value="UniProtKB-UniRule"/>
</dbReference>
<keyword evidence="8 14" id="KW-0479">Metal-binding</keyword>
<comment type="cofactor">
    <cofactor evidence="14 15">
        <name>heme b</name>
        <dbReference type="ChEBI" id="CHEBI:60344"/>
    </cofactor>
    <text evidence="14 15">Binds 1 heme b (iron(II)-protoporphyrin IX) group per subunit.</text>
</comment>
<dbReference type="Proteomes" id="UP001138757">
    <property type="component" value="Unassembled WGS sequence"/>
</dbReference>
<evidence type="ECO:0000313" key="16">
    <source>
        <dbReference type="EMBL" id="MBT2188585.1"/>
    </source>
</evidence>
<comment type="pathway">
    <text evidence="2 14 15">Porphyrin-containing compound metabolism; protoporphyrin-IX biosynthesis; protoporphyrin-IX from protoporphyrinogen-IX: step 1/1.</text>
</comment>
<comment type="subcellular location">
    <subcellularLocation>
        <location evidence="1 14">Cell membrane</location>
        <topology evidence="1 14">Multi-pass membrane protein</topology>
    </subcellularLocation>
</comment>
<organism evidence="16 17">
    <name type="scientific">Sphingobium nicotianae</name>
    <dbReference type="NCBI Taxonomy" id="2782607"/>
    <lineage>
        <taxon>Bacteria</taxon>
        <taxon>Pseudomonadati</taxon>
        <taxon>Pseudomonadota</taxon>
        <taxon>Alphaproteobacteria</taxon>
        <taxon>Sphingomonadales</taxon>
        <taxon>Sphingomonadaceae</taxon>
        <taxon>Sphingobium</taxon>
    </lineage>
</organism>
<evidence type="ECO:0000256" key="8">
    <source>
        <dbReference type="ARBA" id="ARBA00022723"/>
    </source>
</evidence>
<evidence type="ECO:0000256" key="9">
    <source>
        <dbReference type="ARBA" id="ARBA00022989"/>
    </source>
</evidence>
<evidence type="ECO:0000256" key="3">
    <source>
        <dbReference type="ARBA" id="ARBA00006501"/>
    </source>
</evidence>
<evidence type="ECO:0000256" key="4">
    <source>
        <dbReference type="ARBA" id="ARBA00017504"/>
    </source>
</evidence>
<evidence type="ECO:0000256" key="13">
    <source>
        <dbReference type="ARBA" id="ARBA00048390"/>
    </source>
</evidence>
<keyword evidence="5 14" id="KW-1003">Cell membrane</keyword>
<dbReference type="EMBL" id="JAHGAW010000011">
    <property type="protein sequence ID" value="MBT2188585.1"/>
    <property type="molecule type" value="Genomic_DNA"/>
</dbReference>
<keyword evidence="9 14" id="KW-1133">Transmembrane helix</keyword>
<keyword evidence="10 14" id="KW-0560">Oxidoreductase</keyword>
<feature type="transmembrane region" description="Helical" evidence="14">
    <location>
        <begin position="91"/>
        <end position="110"/>
    </location>
</feature>
<dbReference type="GO" id="GO:0005886">
    <property type="term" value="C:plasma membrane"/>
    <property type="evidence" value="ECO:0007669"/>
    <property type="project" value="UniProtKB-SubCell"/>
</dbReference>
<evidence type="ECO:0000256" key="15">
    <source>
        <dbReference type="PIRNR" id="PIRNR004638"/>
    </source>
</evidence>
<dbReference type="GO" id="GO:0006782">
    <property type="term" value="P:protoporphyrinogen IX biosynthetic process"/>
    <property type="evidence" value="ECO:0007669"/>
    <property type="project" value="UniProtKB-UniRule"/>
</dbReference>
<dbReference type="InterPro" id="IPR005265">
    <property type="entry name" value="HemJ-like"/>
</dbReference>
<keyword evidence="12 14" id="KW-0472">Membrane</keyword>
<accession>A0A9X1DER1</accession>
<feature type="transmembrane region" description="Helical" evidence="14">
    <location>
        <begin position="12"/>
        <end position="34"/>
    </location>
</feature>
<evidence type="ECO:0000256" key="14">
    <source>
        <dbReference type="HAMAP-Rule" id="MF_02239"/>
    </source>
</evidence>
<evidence type="ECO:0000256" key="12">
    <source>
        <dbReference type="ARBA" id="ARBA00023136"/>
    </source>
</evidence>
<evidence type="ECO:0000256" key="1">
    <source>
        <dbReference type="ARBA" id="ARBA00004651"/>
    </source>
</evidence>
<evidence type="ECO:0000256" key="6">
    <source>
        <dbReference type="ARBA" id="ARBA00022617"/>
    </source>
</evidence>
<feature type="binding site" description="axial binding residue" evidence="14">
    <location>
        <position position="96"/>
    </location>
    <ligand>
        <name>heme</name>
        <dbReference type="ChEBI" id="CHEBI:30413"/>
    </ligand>
    <ligandPart>
        <name>Fe</name>
        <dbReference type="ChEBI" id="CHEBI:18248"/>
    </ligandPart>
</feature>
<comment type="caution">
    <text evidence="16">The sequence shown here is derived from an EMBL/GenBank/DDBJ whole genome shotgun (WGS) entry which is preliminary data.</text>
</comment>
<evidence type="ECO:0000256" key="5">
    <source>
        <dbReference type="ARBA" id="ARBA00022475"/>
    </source>
</evidence>
<name>A0A9X1DER1_9SPHN</name>
<dbReference type="PIRSF" id="PIRSF004638">
    <property type="entry name" value="UCP004638"/>
    <property type="match status" value="1"/>
</dbReference>
<keyword evidence="7 14" id="KW-0812">Transmembrane</keyword>
<protein>
    <recommendedName>
        <fullName evidence="4 14">Protoporphyrinogen IX oxidase</fullName>
        <shortName evidence="14">PPO</shortName>
        <ecNumber evidence="14 15">1.3.99.-</ecNumber>
    </recommendedName>
</protein>
<dbReference type="Pfam" id="PF03653">
    <property type="entry name" value="UPF0093"/>
    <property type="match status" value="1"/>
</dbReference>
<dbReference type="EC" id="1.3.99.-" evidence="14 15"/>
<keyword evidence="6 14" id="KW-0349">Heme</keyword>
<feature type="binding site" description="axial binding residue" evidence="14">
    <location>
        <position position="21"/>
    </location>
    <ligand>
        <name>heme</name>
        <dbReference type="ChEBI" id="CHEBI:30413"/>
    </ligand>
    <ligandPart>
        <name>Fe</name>
        <dbReference type="ChEBI" id="CHEBI:18248"/>
    </ligandPart>
</feature>